<dbReference type="EMBL" id="KB445558">
    <property type="protein sequence ID" value="EMC94467.1"/>
    <property type="molecule type" value="Genomic_DNA"/>
</dbReference>
<evidence type="ECO:0000256" key="1">
    <source>
        <dbReference type="SAM" id="SignalP"/>
    </source>
</evidence>
<keyword evidence="3" id="KW-0378">Hydrolase</keyword>
<proteinExistence type="predicted"/>
<dbReference type="CDD" id="cd09220">
    <property type="entry name" value="GH64-GluB-like"/>
    <property type="match status" value="1"/>
</dbReference>
<dbReference type="InterPro" id="IPR042517">
    <property type="entry name" value="Glyco_hydro_64_N_2"/>
</dbReference>
<keyword evidence="1" id="KW-0732">Signal</keyword>
<dbReference type="GO" id="GO:0016787">
    <property type="term" value="F:hydrolase activity"/>
    <property type="evidence" value="ECO:0007669"/>
    <property type="project" value="UniProtKB-KW"/>
</dbReference>
<dbReference type="KEGG" id="bcom:BAUCODRAFT_35683"/>
<protein>
    <submittedName>
        <fullName evidence="3">Glycoside hydrolase family 64 protein</fullName>
    </submittedName>
</protein>
<evidence type="ECO:0000313" key="4">
    <source>
        <dbReference type="Proteomes" id="UP000011761"/>
    </source>
</evidence>
<dbReference type="OrthoDB" id="10058186at2759"/>
<dbReference type="RefSeq" id="XP_007678017.1">
    <property type="nucleotide sequence ID" value="XM_007679827.1"/>
</dbReference>
<dbReference type="Gene3D" id="3.30.920.50">
    <property type="entry name" value="Beta-1,3-glucanase, C-terminal domain"/>
    <property type="match status" value="1"/>
</dbReference>
<dbReference type="InterPro" id="IPR037176">
    <property type="entry name" value="Osmotin/thaumatin-like_sf"/>
</dbReference>
<evidence type="ECO:0000259" key="2">
    <source>
        <dbReference type="PROSITE" id="PS52006"/>
    </source>
</evidence>
<dbReference type="InterPro" id="IPR032477">
    <property type="entry name" value="Glyco_hydro_64"/>
</dbReference>
<dbReference type="Gene3D" id="2.60.110.10">
    <property type="entry name" value="Thaumatin"/>
    <property type="match status" value="1"/>
</dbReference>
<evidence type="ECO:0000313" key="3">
    <source>
        <dbReference type="EMBL" id="EMC94467.1"/>
    </source>
</evidence>
<reference evidence="3 4" key="1">
    <citation type="journal article" date="2012" name="PLoS Pathog.">
        <title>Diverse lifestyles and strategies of plant pathogenesis encoded in the genomes of eighteen Dothideomycetes fungi.</title>
        <authorList>
            <person name="Ohm R.A."/>
            <person name="Feau N."/>
            <person name="Henrissat B."/>
            <person name="Schoch C.L."/>
            <person name="Horwitz B.A."/>
            <person name="Barry K.W."/>
            <person name="Condon B.J."/>
            <person name="Copeland A.C."/>
            <person name="Dhillon B."/>
            <person name="Glaser F."/>
            <person name="Hesse C.N."/>
            <person name="Kosti I."/>
            <person name="LaButti K."/>
            <person name="Lindquist E.A."/>
            <person name="Lucas S."/>
            <person name="Salamov A.A."/>
            <person name="Bradshaw R.E."/>
            <person name="Ciuffetti L."/>
            <person name="Hamelin R.C."/>
            <person name="Kema G.H.J."/>
            <person name="Lawrence C."/>
            <person name="Scott J.A."/>
            <person name="Spatafora J.W."/>
            <person name="Turgeon B.G."/>
            <person name="de Wit P.J.G.M."/>
            <person name="Zhong S."/>
            <person name="Goodwin S.B."/>
            <person name="Grigoriev I.V."/>
        </authorList>
    </citation>
    <scope>NUCLEOTIDE SEQUENCE [LARGE SCALE GENOMIC DNA]</scope>
    <source>
        <strain evidence="3 4">UAMH 10762</strain>
    </source>
</reference>
<dbReference type="PROSITE" id="PS52006">
    <property type="entry name" value="GH64"/>
    <property type="match status" value="1"/>
</dbReference>
<feature type="chain" id="PRO_5004021838" evidence="1">
    <location>
        <begin position="22"/>
        <end position="451"/>
    </location>
</feature>
<organism evidence="3 4">
    <name type="scientific">Baudoinia panamericana (strain UAMH 10762)</name>
    <name type="common">Angels' share fungus</name>
    <name type="synonym">Baudoinia compniacensis (strain UAMH 10762)</name>
    <dbReference type="NCBI Taxonomy" id="717646"/>
    <lineage>
        <taxon>Eukaryota</taxon>
        <taxon>Fungi</taxon>
        <taxon>Dikarya</taxon>
        <taxon>Ascomycota</taxon>
        <taxon>Pezizomycotina</taxon>
        <taxon>Dothideomycetes</taxon>
        <taxon>Dothideomycetidae</taxon>
        <taxon>Mycosphaerellales</taxon>
        <taxon>Teratosphaeriaceae</taxon>
        <taxon>Baudoinia</taxon>
    </lineage>
</organism>
<dbReference type="OMA" id="QYPAGWV"/>
<dbReference type="GeneID" id="19112771"/>
<dbReference type="Pfam" id="PF16483">
    <property type="entry name" value="Glyco_hydro_64"/>
    <property type="match status" value="1"/>
</dbReference>
<dbReference type="eggNOG" id="ENOG502SJJ1">
    <property type="taxonomic scope" value="Eukaryota"/>
</dbReference>
<dbReference type="PANTHER" id="PTHR38165:SF1">
    <property type="entry name" value="GLUCANASE B"/>
    <property type="match status" value="1"/>
</dbReference>
<dbReference type="HOGENOM" id="CLU_032886_0_0_1"/>
<dbReference type="AlphaFoldDB" id="M2LJR7"/>
<sequence length="451" mass="47217">MRGFIRLAALFALTLTTGSLAAPVVKVHPGGVHDIVITSNNTVNATKPAPATSSTGPSRIKAVRDVSTNGQLPLALINNLDGSVNAYVTGLSSNNELVMLQPNGQWYYPTADPSQGTPQPINANIAIPLGPQGSTTNVILPDYISAARVWFAVGELQFFTVYSGASNGPSLVEPSAVNPSDPSAAVNWGFVELTNTEEGGLYANISYVDFVGLVLGMSLLSEDGSTQTALGLQSDAVSVICAALAAQTAQDGQAWDDLCQVDENDNPLRVIAPGDFLSTNPTAFNEYFSEYIDAVWAQYENSPLTIDTQAAAGEVQCTVQNDLLTCAGDNRGYAKPTASDIFGCNSGPFAILDGDNAVHYAVVPRLCAAFDRSTLTLEGGSVQPGLSSADYYQGTPTNHYSHHVHMHSIDGKGYAFAYDDVNPSDDVNQSGVVADASPQVLTVTVGGPSTS</sequence>
<name>M2LJR7_BAUPA</name>
<dbReference type="Proteomes" id="UP000011761">
    <property type="component" value="Unassembled WGS sequence"/>
</dbReference>
<gene>
    <name evidence="3" type="ORF">BAUCODRAFT_35683</name>
</gene>
<dbReference type="PANTHER" id="PTHR38165">
    <property type="match status" value="1"/>
</dbReference>
<feature type="domain" description="GH64" evidence="2">
    <location>
        <begin position="69"/>
        <end position="447"/>
    </location>
</feature>
<feature type="signal peptide" evidence="1">
    <location>
        <begin position="1"/>
        <end position="21"/>
    </location>
</feature>
<keyword evidence="4" id="KW-1185">Reference proteome</keyword>
<accession>M2LJR7</accession>
<dbReference type="InterPro" id="IPR037398">
    <property type="entry name" value="Glyco_hydro_64_fam"/>
</dbReference>